<feature type="chain" id="PRO_5046191915" evidence="1">
    <location>
        <begin position="23"/>
        <end position="280"/>
    </location>
</feature>
<organism evidence="3 4">
    <name type="scientific">Algoriphagus limi</name>
    <dbReference type="NCBI Taxonomy" id="2975273"/>
    <lineage>
        <taxon>Bacteria</taxon>
        <taxon>Pseudomonadati</taxon>
        <taxon>Bacteroidota</taxon>
        <taxon>Cytophagia</taxon>
        <taxon>Cytophagales</taxon>
        <taxon>Cyclobacteriaceae</taxon>
        <taxon>Algoriphagus</taxon>
    </lineage>
</organism>
<evidence type="ECO:0000259" key="2">
    <source>
        <dbReference type="Pfam" id="PF14371"/>
    </source>
</evidence>
<gene>
    <name evidence="3" type="ORF">NY014_04550</name>
</gene>
<evidence type="ECO:0000313" key="3">
    <source>
        <dbReference type="EMBL" id="MCS5489685.1"/>
    </source>
</evidence>
<keyword evidence="4" id="KW-1185">Reference proteome</keyword>
<protein>
    <submittedName>
        <fullName evidence="3">DUF4412 domain-containing protein</fullName>
    </submittedName>
</protein>
<comment type="caution">
    <text evidence="3">The sequence shown here is derived from an EMBL/GenBank/DDBJ whole genome shotgun (WGS) entry which is preliminary data.</text>
</comment>
<evidence type="ECO:0000313" key="4">
    <source>
        <dbReference type="Proteomes" id="UP001206788"/>
    </source>
</evidence>
<feature type="domain" description="DUF4412" evidence="2">
    <location>
        <begin position="71"/>
        <end position="269"/>
    </location>
</feature>
<dbReference type="InterPro" id="IPR025524">
    <property type="entry name" value="DUF4412"/>
</dbReference>
<dbReference type="EMBL" id="JANWGH010000001">
    <property type="protein sequence ID" value="MCS5489685.1"/>
    <property type="molecule type" value="Genomic_DNA"/>
</dbReference>
<proteinExistence type="predicted"/>
<sequence length="280" mass="31351">MRNFKFIFSLFFLISIGFSANSQVLKKLKKAVEESVSKSANDKTEEETNKMLEGMMGALGEPADVEESYAFKGFMILEITSTNSRGKSEDPVRMKSYLSENPDFSGIEIQDPDQENMKTLLIMDLKNQATVLLMDDGERKSSMAIGSDFDKIQEQVDLNSEDESSPDQIKITKTGNTKEILGYRCEEYEIEQADGKGTYWVSEEPIEGFSLFSPGSSPMVSNSAMERYQELFSSMPKGSILEMHYQDKDGSTADMKTIDIQSSSPSLFNLQEYPSVFAGN</sequence>
<dbReference type="Proteomes" id="UP001206788">
    <property type="component" value="Unassembled WGS sequence"/>
</dbReference>
<accession>A0ABT2G6N9</accession>
<evidence type="ECO:0000256" key="1">
    <source>
        <dbReference type="SAM" id="SignalP"/>
    </source>
</evidence>
<name>A0ABT2G6N9_9BACT</name>
<feature type="signal peptide" evidence="1">
    <location>
        <begin position="1"/>
        <end position="22"/>
    </location>
</feature>
<reference evidence="3 4" key="1">
    <citation type="submission" date="2022-08" db="EMBL/GenBank/DDBJ databases">
        <title>Algoriphagus sp. CAU 1643 isolated from mud.</title>
        <authorList>
            <person name="Kim W."/>
        </authorList>
    </citation>
    <scope>NUCLEOTIDE SEQUENCE [LARGE SCALE GENOMIC DNA]</scope>
    <source>
        <strain evidence="3 4">CAU 1643</strain>
    </source>
</reference>
<dbReference type="Pfam" id="PF14371">
    <property type="entry name" value="DUF4412"/>
    <property type="match status" value="1"/>
</dbReference>
<dbReference type="RefSeq" id="WP_259413356.1">
    <property type="nucleotide sequence ID" value="NZ_JANWGH010000001.1"/>
</dbReference>
<keyword evidence="1" id="KW-0732">Signal</keyword>